<dbReference type="STRING" id="22663.A0A2I0J595"/>
<feature type="transmembrane region" description="Helical" evidence="2">
    <location>
        <begin position="71"/>
        <end position="89"/>
    </location>
</feature>
<accession>A0A2I0J595</accession>
<proteinExistence type="predicted"/>
<keyword evidence="4" id="KW-1185">Reference proteome</keyword>
<keyword evidence="2" id="KW-0812">Transmembrane</keyword>
<gene>
    <name evidence="3" type="ORF">CRG98_028371</name>
</gene>
<evidence type="ECO:0000313" key="4">
    <source>
        <dbReference type="Proteomes" id="UP000233551"/>
    </source>
</evidence>
<comment type="caution">
    <text evidence="3">The sequence shown here is derived from an EMBL/GenBank/DDBJ whole genome shotgun (WGS) entry which is preliminary data.</text>
</comment>
<feature type="region of interest" description="Disordered" evidence="1">
    <location>
        <begin position="34"/>
        <end position="55"/>
    </location>
</feature>
<feature type="region of interest" description="Disordered" evidence="1">
    <location>
        <begin position="127"/>
        <end position="187"/>
    </location>
</feature>
<name>A0A2I0J595_PUNGR</name>
<dbReference type="Proteomes" id="UP000233551">
    <property type="component" value="Unassembled WGS sequence"/>
</dbReference>
<dbReference type="EMBL" id="PGOL01002035">
    <property type="protein sequence ID" value="PKI51223.1"/>
    <property type="molecule type" value="Genomic_DNA"/>
</dbReference>
<reference evidence="3 4" key="1">
    <citation type="submission" date="2017-11" db="EMBL/GenBank/DDBJ databases">
        <title>De-novo sequencing of pomegranate (Punica granatum L.) genome.</title>
        <authorList>
            <person name="Akparov Z."/>
            <person name="Amiraslanov A."/>
            <person name="Hajiyeva S."/>
            <person name="Abbasov M."/>
            <person name="Kaur K."/>
            <person name="Hamwieh A."/>
            <person name="Solovyev V."/>
            <person name="Salamov A."/>
            <person name="Braich B."/>
            <person name="Kosarev P."/>
            <person name="Mahmoud A."/>
            <person name="Hajiyev E."/>
            <person name="Babayeva S."/>
            <person name="Izzatullayeva V."/>
            <person name="Mammadov A."/>
            <person name="Mammadov A."/>
            <person name="Sharifova S."/>
            <person name="Ojaghi J."/>
            <person name="Eynullazada K."/>
            <person name="Bayramov B."/>
            <person name="Abdulazimova A."/>
            <person name="Shahmuradov I."/>
        </authorList>
    </citation>
    <scope>NUCLEOTIDE SEQUENCE [LARGE SCALE GENOMIC DNA]</scope>
    <source>
        <strain evidence="4">cv. AG2017</strain>
        <tissue evidence="3">Leaf</tissue>
    </source>
</reference>
<sequence>MTGGSLGLGIRSGSYGSLQQQALLLQQQQQQQNGSTFQIAQTTPPRKPGKMPKEKEKLAHRIYKFAGRKKVGMLFLCVISAAVFGWVLYVGKGEDTGDRAEVVRIQSGNSTLSYSPTYEVVGTAINGSSIGSQERGGSPPLAPPPPPLPSPPPPQEFFLGYTLPPGHPCNSFRLPPPPADKKRTGPR</sequence>
<feature type="non-terminal residue" evidence="3">
    <location>
        <position position="187"/>
    </location>
</feature>
<feature type="compositionally biased region" description="Pro residues" evidence="1">
    <location>
        <begin position="140"/>
        <end position="155"/>
    </location>
</feature>
<dbReference type="AlphaFoldDB" id="A0A2I0J595"/>
<organism evidence="3 4">
    <name type="scientific">Punica granatum</name>
    <name type="common">Pomegranate</name>
    <dbReference type="NCBI Taxonomy" id="22663"/>
    <lineage>
        <taxon>Eukaryota</taxon>
        <taxon>Viridiplantae</taxon>
        <taxon>Streptophyta</taxon>
        <taxon>Embryophyta</taxon>
        <taxon>Tracheophyta</taxon>
        <taxon>Spermatophyta</taxon>
        <taxon>Magnoliopsida</taxon>
        <taxon>eudicotyledons</taxon>
        <taxon>Gunneridae</taxon>
        <taxon>Pentapetalae</taxon>
        <taxon>rosids</taxon>
        <taxon>malvids</taxon>
        <taxon>Myrtales</taxon>
        <taxon>Lythraceae</taxon>
        <taxon>Punica</taxon>
    </lineage>
</organism>
<feature type="compositionally biased region" description="Polar residues" evidence="1">
    <location>
        <begin position="34"/>
        <end position="44"/>
    </location>
</feature>
<keyword evidence="2" id="KW-1133">Transmembrane helix</keyword>
<keyword evidence="2" id="KW-0472">Membrane</keyword>
<protein>
    <submittedName>
        <fullName evidence="3">Uncharacterized protein</fullName>
    </submittedName>
</protein>
<evidence type="ECO:0000313" key="3">
    <source>
        <dbReference type="EMBL" id="PKI51223.1"/>
    </source>
</evidence>
<evidence type="ECO:0000256" key="1">
    <source>
        <dbReference type="SAM" id="MobiDB-lite"/>
    </source>
</evidence>
<evidence type="ECO:0000256" key="2">
    <source>
        <dbReference type="SAM" id="Phobius"/>
    </source>
</evidence>